<evidence type="ECO:0000256" key="5">
    <source>
        <dbReference type="ARBA" id="ARBA00022679"/>
    </source>
</evidence>
<comment type="subcellular location">
    <subcellularLocation>
        <location evidence="10">Endoplasmic reticulum membrane</location>
        <topology evidence="10">Multi-pass membrane protein</topology>
    </subcellularLocation>
    <subcellularLocation>
        <location evidence="1">Membrane</location>
        <topology evidence="1">Multi-pass membrane protein</topology>
    </subcellularLocation>
</comment>
<evidence type="ECO:0000256" key="3">
    <source>
        <dbReference type="ARBA" id="ARBA00012151"/>
    </source>
</evidence>
<proteinExistence type="inferred from homology"/>
<dbReference type="STRING" id="590646.G3B6R2"/>
<dbReference type="HOGENOM" id="CLU_065200_0_2_1"/>
<evidence type="ECO:0000313" key="12">
    <source>
        <dbReference type="Proteomes" id="UP000000707"/>
    </source>
</evidence>
<dbReference type="InterPro" id="IPR025770">
    <property type="entry name" value="PPMT_MeTrfase"/>
</dbReference>
<keyword evidence="10" id="KW-0256">Endoplasmic reticulum</keyword>
<keyword evidence="8 10" id="KW-1133">Transmembrane helix</keyword>
<accession>G3B6R2</accession>
<dbReference type="GO" id="GO:0005789">
    <property type="term" value="C:endoplasmic reticulum membrane"/>
    <property type="evidence" value="ECO:0007669"/>
    <property type="project" value="UniProtKB-SubCell"/>
</dbReference>
<comment type="similarity">
    <text evidence="2 10">Belongs to the class VI-like SAM-binding methyltransferase superfamily. Isoprenylcysteine carboxyl methyltransferase family.</text>
</comment>
<dbReference type="PANTHER" id="PTHR12714">
    <property type="entry name" value="PROTEIN-S ISOPRENYLCYSTEINE O-METHYLTRANSFERASE"/>
    <property type="match status" value="1"/>
</dbReference>
<evidence type="ECO:0000256" key="2">
    <source>
        <dbReference type="ARBA" id="ARBA00009140"/>
    </source>
</evidence>
<keyword evidence="7 10" id="KW-0812">Transmembrane</keyword>
<dbReference type="PROSITE" id="PS51564">
    <property type="entry name" value="SAM_ICMT"/>
    <property type="match status" value="1"/>
</dbReference>
<feature type="transmembrane region" description="Helical" evidence="10">
    <location>
        <begin position="12"/>
        <end position="31"/>
    </location>
</feature>
<dbReference type="Gene3D" id="1.20.120.1630">
    <property type="match status" value="1"/>
</dbReference>
<name>G3B6R2_CANTC</name>
<dbReference type="Pfam" id="PF04140">
    <property type="entry name" value="ICMT"/>
    <property type="match status" value="1"/>
</dbReference>
<reference evidence="11 12" key="1">
    <citation type="journal article" date="2011" name="Proc. Natl. Acad. Sci. U.S.A.">
        <title>Comparative genomics of xylose-fermenting fungi for enhanced biofuel production.</title>
        <authorList>
            <person name="Wohlbach D.J."/>
            <person name="Kuo A."/>
            <person name="Sato T.K."/>
            <person name="Potts K.M."/>
            <person name="Salamov A.A."/>
            <person name="LaButti K.M."/>
            <person name="Sun H."/>
            <person name="Clum A."/>
            <person name="Pangilinan J.L."/>
            <person name="Lindquist E.A."/>
            <person name="Lucas S."/>
            <person name="Lapidus A."/>
            <person name="Jin M."/>
            <person name="Gunawan C."/>
            <person name="Balan V."/>
            <person name="Dale B.E."/>
            <person name="Jeffries T.W."/>
            <person name="Zinkel R."/>
            <person name="Barry K.W."/>
            <person name="Grigoriev I.V."/>
            <person name="Gasch A.P."/>
        </authorList>
    </citation>
    <scope>NUCLEOTIDE SEQUENCE [LARGE SCALE GENOMIC DNA]</scope>
    <source>
        <strain evidence="12">ATCC 10573 / BCRC 21748 / CBS 615 / JCM 9827 / NBRC 10315 / NRRL Y-1498 / VKM Y-70</strain>
    </source>
</reference>
<feature type="transmembrane region" description="Helical" evidence="10">
    <location>
        <begin position="37"/>
        <end position="55"/>
    </location>
</feature>
<dbReference type="AlphaFoldDB" id="G3B6R2"/>
<dbReference type="PANTHER" id="PTHR12714:SF9">
    <property type="entry name" value="PROTEIN-S-ISOPRENYLCYSTEINE O-METHYLTRANSFERASE"/>
    <property type="match status" value="1"/>
</dbReference>
<evidence type="ECO:0000256" key="9">
    <source>
        <dbReference type="ARBA" id="ARBA00023136"/>
    </source>
</evidence>
<evidence type="ECO:0000256" key="7">
    <source>
        <dbReference type="ARBA" id="ARBA00022692"/>
    </source>
</evidence>
<evidence type="ECO:0000256" key="10">
    <source>
        <dbReference type="RuleBase" id="RU362022"/>
    </source>
</evidence>
<feature type="transmembrane region" description="Helical" evidence="10">
    <location>
        <begin position="159"/>
        <end position="181"/>
    </location>
</feature>
<dbReference type="EMBL" id="GL996524">
    <property type="protein sequence ID" value="EGV62997.1"/>
    <property type="molecule type" value="Genomic_DNA"/>
</dbReference>
<comment type="caution">
    <text evidence="10">Lacks conserved residue(s) required for the propagation of feature annotation.</text>
</comment>
<dbReference type="Proteomes" id="UP000000707">
    <property type="component" value="Unassembled WGS sequence"/>
</dbReference>
<keyword evidence="4 10" id="KW-0489">Methyltransferase</keyword>
<dbReference type="GO" id="GO:0004671">
    <property type="term" value="F:protein C-terminal S-isoprenylcysteine carboxyl O-methyltransferase activity"/>
    <property type="evidence" value="ECO:0007669"/>
    <property type="project" value="UniProtKB-EC"/>
</dbReference>
<keyword evidence="9 10" id="KW-0472">Membrane</keyword>
<evidence type="ECO:0000256" key="4">
    <source>
        <dbReference type="ARBA" id="ARBA00022603"/>
    </source>
</evidence>
<keyword evidence="5" id="KW-0808">Transferase</keyword>
<evidence type="ECO:0000313" key="11">
    <source>
        <dbReference type="EMBL" id="EGV62997.1"/>
    </source>
</evidence>
<evidence type="ECO:0000256" key="8">
    <source>
        <dbReference type="ARBA" id="ARBA00022989"/>
    </source>
</evidence>
<dbReference type="EC" id="2.1.1.100" evidence="3 10"/>
<dbReference type="InterPro" id="IPR007269">
    <property type="entry name" value="ICMT_MeTrfase"/>
</dbReference>
<keyword evidence="6 10" id="KW-0949">S-adenosyl-L-methionine</keyword>
<comment type="catalytic activity">
    <reaction evidence="10">
        <text>[protein]-C-terminal S-[(2E,6E)-farnesyl]-L-cysteine + S-adenosyl-L-methionine = [protein]-C-terminal S-[(2E,6E)-farnesyl]-L-cysteine methyl ester + S-adenosyl-L-homocysteine</text>
        <dbReference type="Rhea" id="RHEA:21672"/>
        <dbReference type="Rhea" id="RHEA-COMP:12125"/>
        <dbReference type="Rhea" id="RHEA-COMP:12126"/>
        <dbReference type="ChEBI" id="CHEBI:57856"/>
        <dbReference type="ChEBI" id="CHEBI:59789"/>
        <dbReference type="ChEBI" id="CHEBI:90510"/>
        <dbReference type="ChEBI" id="CHEBI:90511"/>
        <dbReference type="EC" id="2.1.1.100"/>
    </reaction>
</comment>
<dbReference type="GO" id="GO:0032259">
    <property type="term" value="P:methylation"/>
    <property type="evidence" value="ECO:0007669"/>
    <property type="project" value="UniProtKB-KW"/>
</dbReference>
<organism evidence="12">
    <name type="scientific">Candida tenuis (strain ATCC 10573 / BCRC 21748 / CBS 615 / JCM 9827 / NBRC 10315 / NRRL Y-1498 / VKM Y-70)</name>
    <name type="common">Yeast</name>
    <name type="synonym">Yamadazyma tenuis</name>
    <dbReference type="NCBI Taxonomy" id="590646"/>
    <lineage>
        <taxon>Eukaryota</taxon>
        <taxon>Fungi</taxon>
        <taxon>Dikarya</taxon>
        <taxon>Ascomycota</taxon>
        <taxon>Saccharomycotina</taxon>
        <taxon>Pichiomycetes</taxon>
        <taxon>Debaryomycetaceae</taxon>
        <taxon>Yamadazyma</taxon>
    </lineage>
</organism>
<evidence type="ECO:0000256" key="1">
    <source>
        <dbReference type="ARBA" id="ARBA00004141"/>
    </source>
</evidence>
<sequence length="221" mass="25985">MSYDPSKVNLTVVCAKSVALGAVISTCLSFMFEPGFFHLSSYVLSICIFHLLEFISTSVWNTSQVDDDSFILTDYDLLLVNVCSLVEHYMLRWLEIRPVIQLQYLGVFLMGLGQFFRTASMYTAKTSFNHYIQRVKSDDHVLVTHGVYAVSRHPSYFGFFWWFVGLRVYMNNWVVLGYSGYKIWRFFKARIEFEEKFLVQFFGDDYREYRRRVGTKIPFIA</sequence>
<dbReference type="eggNOG" id="KOG2628">
    <property type="taxonomic scope" value="Eukaryota"/>
</dbReference>
<protein>
    <recommendedName>
        <fullName evidence="3 10">Protein-S-isoprenylcysteine O-methyltransferase</fullName>
        <ecNumber evidence="3 10">2.1.1.100</ecNumber>
    </recommendedName>
</protein>
<gene>
    <name evidence="11" type="ORF">CANTEDRAFT_106733</name>
</gene>
<dbReference type="OrthoDB" id="1461976at2759"/>
<keyword evidence="12" id="KW-1185">Reference proteome</keyword>
<evidence type="ECO:0000256" key="6">
    <source>
        <dbReference type="ARBA" id="ARBA00022691"/>
    </source>
</evidence>